<organism evidence="3 4">
    <name type="scientific">Teladorsagia circumcincta</name>
    <name type="common">Brown stomach worm</name>
    <name type="synonym">Ostertagia circumcincta</name>
    <dbReference type="NCBI Taxonomy" id="45464"/>
    <lineage>
        <taxon>Eukaryota</taxon>
        <taxon>Metazoa</taxon>
        <taxon>Ecdysozoa</taxon>
        <taxon>Nematoda</taxon>
        <taxon>Chromadorea</taxon>
        <taxon>Rhabditida</taxon>
        <taxon>Rhabditina</taxon>
        <taxon>Rhabditomorpha</taxon>
        <taxon>Strongyloidea</taxon>
        <taxon>Trichostrongylidae</taxon>
        <taxon>Teladorsagia</taxon>
    </lineage>
</organism>
<dbReference type="GO" id="GO:0005085">
    <property type="term" value="F:guanyl-nucleotide exchange factor activity"/>
    <property type="evidence" value="ECO:0007669"/>
    <property type="project" value="InterPro"/>
</dbReference>
<dbReference type="PROSITE" id="PS50190">
    <property type="entry name" value="SEC7"/>
    <property type="match status" value="1"/>
</dbReference>
<evidence type="ECO:0000256" key="1">
    <source>
        <dbReference type="SAM" id="Coils"/>
    </source>
</evidence>
<gene>
    <name evidence="3" type="ORF">TELCIR_15547</name>
</gene>
<keyword evidence="1" id="KW-0175">Coiled coil</keyword>
<dbReference type="InterPro" id="IPR011993">
    <property type="entry name" value="PH-like_dom_sf"/>
</dbReference>
<protein>
    <submittedName>
        <fullName evidence="3">Sec7 domain protein</fullName>
    </submittedName>
</protein>
<dbReference type="SMART" id="SM00222">
    <property type="entry name" value="Sec7"/>
    <property type="match status" value="1"/>
</dbReference>
<keyword evidence="4" id="KW-1185">Reference proteome</keyword>
<dbReference type="InterPro" id="IPR000904">
    <property type="entry name" value="Sec7_dom"/>
</dbReference>
<dbReference type="GO" id="GO:0032012">
    <property type="term" value="P:regulation of ARF protein signal transduction"/>
    <property type="evidence" value="ECO:0007669"/>
    <property type="project" value="InterPro"/>
</dbReference>
<dbReference type="Pfam" id="PF01369">
    <property type="entry name" value="Sec7"/>
    <property type="match status" value="2"/>
</dbReference>
<name>A0A2G9TXY1_TELCI</name>
<evidence type="ECO:0000313" key="4">
    <source>
        <dbReference type="Proteomes" id="UP000230423"/>
    </source>
</evidence>
<dbReference type="PANTHER" id="PTHR10663">
    <property type="entry name" value="GUANYL-NUCLEOTIDE EXCHANGE FACTOR"/>
    <property type="match status" value="1"/>
</dbReference>
<dbReference type="CDD" id="cd00171">
    <property type="entry name" value="Sec7"/>
    <property type="match status" value="1"/>
</dbReference>
<feature type="domain" description="SEC7" evidence="2">
    <location>
        <begin position="52"/>
        <end position="214"/>
    </location>
</feature>
<reference evidence="3 4" key="1">
    <citation type="submission" date="2015-09" db="EMBL/GenBank/DDBJ databases">
        <title>Draft genome of the parasitic nematode Teladorsagia circumcincta isolate WARC Sus (inbred).</title>
        <authorList>
            <person name="Mitreva M."/>
        </authorList>
    </citation>
    <scope>NUCLEOTIDE SEQUENCE [LARGE SCALE GENOMIC DNA]</scope>
    <source>
        <strain evidence="3 4">S</strain>
    </source>
</reference>
<dbReference type="FunFam" id="1.10.1000.11:FF:000002">
    <property type="entry name" value="Cytohesin 1"/>
    <property type="match status" value="1"/>
</dbReference>
<dbReference type="SUPFAM" id="SSF48425">
    <property type="entry name" value="Sec7 domain"/>
    <property type="match status" value="1"/>
</dbReference>
<dbReference type="Proteomes" id="UP000230423">
    <property type="component" value="Unassembled WGS sequence"/>
</dbReference>
<dbReference type="AlphaFoldDB" id="A0A2G9TXY1"/>
<sequence>MAGAFNPADLTEEEMSQLRILRKRKMELMSEIDHIKNELRDVDAELESLYYVDEGSRSRHKLIFTGKKKFNQDPVRGIEYLTDRGLLSRQPSAIAQWLFKGEGLSKTAIGELLGLHEPAFLWSFRLPGESQKIDRIMEKFAQQYVATNEGVFDNADTCFTIAYSCIMLNTLLHNPNVKDRPTFERYQSMNKELLEAGSVSTATLAQIFDSIRSREFQIPCDDAARLDNIFSLSEDGRIKACKTEQTGKMVEGRHTVYRICASSTEDLNAWLEAARAAFLAMSDREKRAVAAEARLARLEGGPRCTQVE</sequence>
<dbReference type="Gene3D" id="1.10.220.20">
    <property type="match status" value="1"/>
</dbReference>
<dbReference type="PANTHER" id="PTHR10663:SF402">
    <property type="entry name" value="MIP16918P"/>
    <property type="match status" value="1"/>
</dbReference>
<proteinExistence type="predicted"/>
<dbReference type="Gene3D" id="1.10.1000.11">
    <property type="entry name" value="Arf Nucleotide-binding Site Opener,domain 2"/>
    <property type="match status" value="1"/>
</dbReference>
<dbReference type="OrthoDB" id="430364at2759"/>
<dbReference type="InterPro" id="IPR023394">
    <property type="entry name" value="Sec7_C_sf"/>
</dbReference>
<accession>A0A2G9TXY1</accession>
<dbReference type="InterPro" id="IPR035999">
    <property type="entry name" value="Sec7_dom_sf"/>
</dbReference>
<feature type="coiled-coil region" evidence="1">
    <location>
        <begin position="18"/>
        <end position="45"/>
    </location>
</feature>
<evidence type="ECO:0000259" key="2">
    <source>
        <dbReference type="PROSITE" id="PS50190"/>
    </source>
</evidence>
<dbReference type="Gene3D" id="2.30.29.30">
    <property type="entry name" value="Pleckstrin-homology domain (PH domain)/Phosphotyrosine-binding domain (PTB)"/>
    <property type="match status" value="1"/>
</dbReference>
<dbReference type="EMBL" id="KZ351558">
    <property type="protein sequence ID" value="PIO62876.1"/>
    <property type="molecule type" value="Genomic_DNA"/>
</dbReference>
<evidence type="ECO:0000313" key="3">
    <source>
        <dbReference type="EMBL" id="PIO62876.1"/>
    </source>
</evidence>